<accession>A0A850R2H7</accession>
<dbReference type="RefSeq" id="WP_176942716.1">
    <property type="nucleotide sequence ID" value="NZ_JABZEC010000004.1"/>
</dbReference>
<dbReference type="EMBL" id="JABZEC010000004">
    <property type="protein sequence ID" value="NVY96550.1"/>
    <property type="molecule type" value="Genomic_DNA"/>
</dbReference>
<feature type="transmembrane region" description="Helical" evidence="1">
    <location>
        <begin position="7"/>
        <end position="29"/>
    </location>
</feature>
<organism evidence="3 4">
    <name type="scientific">Bombilactobacillus apium</name>
    <dbReference type="NCBI Taxonomy" id="2675299"/>
    <lineage>
        <taxon>Bacteria</taxon>
        <taxon>Bacillati</taxon>
        <taxon>Bacillota</taxon>
        <taxon>Bacilli</taxon>
        <taxon>Lactobacillales</taxon>
        <taxon>Lactobacillaceae</taxon>
        <taxon>Bombilactobacillus</taxon>
    </lineage>
</organism>
<keyword evidence="1" id="KW-1133">Transmembrane helix</keyword>
<proteinExistence type="predicted"/>
<evidence type="ECO:0000259" key="2">
    <source>
        <dbReference type="Pfam" id="PF07435"/>
    </source>
</evidence>
<dbReference type="AlphaFoldDB" id="A0A850R2H7"/>
<keyword evidence="1" id="KW-0472">Membrane</keyword>
<sequence>MTKRLSNYALGIGLSLAVLVSLVLSWLIWTNNAKYQQGLTANSNVQSFGRRHLAATKKISEVFAPTEVIVTDSQQQRLIYNYRSSGSGEILKVLQKARMGPLHRVSEQDQNRYLELLHRHHTLQLSYPTTVTLSTFLQAIGKQNILRPQTDQKLNRVILTLNKDSSTQELYFLDDHRYTVHKLKVRSLDYQRLNQLWQHNNFTAPVEIKMINHNLRINYLKPVKLHPVSYLVVKASDSTYLANLLSSSSGTEITTHKTGKENVYRKENKMLTVDRETGVVVFNDYSKFTLATTTSEIFNKAYQSLKQISNPLNSLYLFNYDASEHRLSFRDYVEGFPIFHSNKAGSTEVSFANGSQTLRFSNRVLQAPVPAEQKTIELPATTTVLQQLQAVGYSSSQIQNLTLGYSWNNDLENKDVVDLMPSYYVKINDQWKSYQDWLK</sequence>
<evidence type="ECO:0000313" key="4">
    <source>
        <dbReference type="Proteomes" id="UP000563523"/>
    </source>
</evidence>
<dbReference type="Proteomes" id="UP000563523">
    <property type="component" value="Unassembled WGS sequence"/>
</dbReference>
<keyword evidence="1" id="KW-0812">Transmembrane</keyword>
<keyword evidence="4" id="KW-1185">Reference proteome</keyword>
<dbReference type="InterPro" id="IPR009996">
    <property type="entry name" value="YycH"/>
</dbReference>
<dbReference type="Pfam" id="PF07435">
    <property type="entry name" value="YycH"/>
    <property type="match status" value="1"/>
</dbReference>
<protein>
    <recommendedName>
        <fullName evidence="2">Regulatory protein YycH domain-containing protein</fullName>
    </recommendedName>
</protein>
<gene>
    <name evidence="3" type="ORF">HU830_05140</name>
</gene>
<evidence type="ECO:0000313" key="3">
    <source>
        <dbReference type="EMBL" id="NVY96550.1"/>
    </source>
</evidence>
<evidence type="ECO:0000256" key="1">
    <source>
        <dbReference type="SAM" id="Phobius"/>
    </source>
</evidence>
<reference evidence="3 4" key="1">
    <citation type="submission" date="2020-06" db="EMBL/GenBank/DDBJ databases">
        <authorList>
            <person name="Kang J."/>
        </authorList>
    </citation>
    <scope>NUCLEOTIDE SEQUENCE [LARGE SCALE GENOMIC DNA]</scope>
    <source>
        <strain evidence="3 4">DCY120</strain>
    </source>
</reference>
<comment type="caution">
    <text evidence="3">The sequence shown here is derived from an EMBL/GenBank/DDBJ whole genome shotgun (WGS) entry which is preliminary data.</text>
</comment>
<name>A0A850R2H7_9LACO</name>
<dbReference type="CDD" id="cd15787">
    <property type="entry name" value="YycH_N"/>
    <property type="match status" value="1"/>
</dbReference>
<dbReference type="Gene3D" id="3.10.450.310">
    <property type="match status" value="1"/>
</dbReference>
<feature type="domain" description="Regulatory protein YycH" evidence="2">
    <location>
        <begin position="14"/>
        <end position="432"/>
    </location>
</feature>